<keyword evidence="5" id="KW-0539">Nucleus</keyword>
<gene>
    <name evidence="7" type="ORF">DSM5745_08476</name>
</gene>
<proteinExistence type="predicted"/>
<accession>A0A3D8R404</accession>
<keyword evidence="2" id="KW-0805">Transcription regulation</keyword>
<evidence type="ECO:0000259" key="6">
    <source>
        <dbReference type="Pfam" id="PF00172"/>
    </source>
</evidence>
<dbReference type="Pfam" id="PF11951">
    <property type="entry name" value="Fungal_trans_2"/>
    <property type="match status" value="1"/>
</dbReference>
<dbReference type="InterPro" id="IPR021858">
    <property type="entry name" value="Fun_TF"/>
</dbReference>
<dbReference type="OrthoDB" id="39175at2759"/>
<feature type="domain" description="Zn(2)-C6 fungal-type" evidence="6">
    <location>
        <begin position="31"/>
        <end position="61"/>
    </location>
</feature>
<dbReference type="InterPro" id="IPR036864">
    <property type="entry name" value="Zn2-C6_fun-type_DNA-bd_sf"/>
</dbReference>
<keyword evidence="3" id="KW-0238">DNA-binding</keyword>
<sequence length="621" mass="68624">MSDQRQIPKNRLKTRSKWSTLSKAGFLYLTRIKCDETHPNCNQCTRRGFACPGYRRPLKWSSKYEFRGDEPRTRNRSSSSRELLAYTTPCTAIDDPSSRGFPTPIGSSSSLDPSILFGTGSANVFSTHGVYQNPNLDLSSALPDIQLPGDSPNSIDWTGWVNHSAPLHIPMALEDEDTGISRHYFVQVCRINSCVDSERNFFRAEIGSLMASSPLVYHCVLSMSAAHLTGLKSTMATSALDHRAKAQSLLRSTIPKLRNSTGADRSGSSGPTEALLGSILLGMTESWHNPSYLGTTHIHGARALFKQWITTASHGQSDGLRDTMTGIMTYWEAMSSFVVNQSLDEMSYLDFLCHQKPSDRIRPNPWTGISTPLFVYLARVGTLARQRLLLSQLSKVTSREDATGQLQAGLLRSARETESALVLYQVPPEDLIDDPADPVTTVTHLRRIAQIYRLSALVELYRNFPDLLTPSPTHGLAPAAQVLAMAVSILNIIAAVPQSSGVNCLLTIPLIIAGSTLQSIRPLGGLFQGNKDQSAWETLSAELLLSSSQEDVQEHWRSFVRSRLQEVRRYVGLPAISRASEILEKVWARSDVQAAVGSSKTYEFVQWVEVMVEERLETILG</sequence>
<reference evidence="7 8" key="1">
    <citation type="journal article" date="2018" name="IMA Fungus">
        <title>IMA Genome-F 9: Draft genome sequence of Annulohypoxylon stygium, Aspergillus mulundensis, Berkeleyomyces basicola (syn. Thielaviopsis basicola), Ceratocystis smalleyi, two Cercospora beticola strains, Coleophoma cylindrospora, Fusarium fracticaudum, Phialophora cf. hyalina, and Morchella septimelata.</title>
        <authorList>
            <person name="Wingfield B.D."/>
            <person name="Bills G.F."/>
            <person name="Dong Y."/>
            <person name="Huang W."/>
            <person name="Nel W.J."/>
            <person name="Swalarsk-Parry B.S."/>
            <person name="Vaghefi N."/>
            <person name="Wilken P.M."/>
            <person name="An Z."/>
            <person name="de Beer Z.W."/>
            <person name="De Vos L."/>
            <person name="Chen L."/>
            <person name="Duong T.A."/>
            <person name="Gao Y."/>
            <person name="Hammerbacher A."/>
            <person name="Kikkert J.R."/>
            <person name="Li Y."/>
            <person name="Li H."/>
            <person name="Li K."/>
            <person name="Li Q."/>
            <person name="Liu X."/>
            <person name="Ma X."/>
            <person name="Naidoo K."/>
            <person name="Pethybridge S.J."/>
            <person name="Sun J."/>
            <person name="Steenkamp E.T."/>
            <person name="van der Nest M.A."/>
            <person name="van Wyk S."/>
            <person name="Wingfield M.J."/>
            <person name="Xiong C."/>
            <person name="Yue Q."/>
            <person name="Zhang X."/>
        </authorList>
    </citation>
    <scope>NUCLEOTIDE SEQUENCE [LARGE SCALE GENOMIC DNA]</scope>
    <source>
        <strain evidence="7 8">DSM 5745</strain>
    </source>
</reference>
<dbReference type="RefSeq" id="XP_026600505.1">
    <property type="nucleotide sequence ID" value="XM_026750492.1"/>
</dbReference>
<dbReference type="GO" id="GO:0000981">
    <property type="term" value="F:DNA-binding transcription factor activity, RNA polymerase II-specific"/>
    <property type="evidence" value="ECO:0007669"/>
    <property type="project" value="InterPro"/>
</dbReference>
<dbReference type="PANTHER" id="PTHR37534">
    <property type="entry name" value="TRANSCRIPTIONAL ACTIVATOR PROTEIN UGA3"/>
    <property type="match status" value="1"/>
</dbReference>
<evidence type="ECO:0000313" key="7">
    <source>
        <dbReference type="EMBL" id="RDW68716.1"/>
    </source>
</evidence>
<dbReference type="PANTHER" id="PTHR37534:SF44">
    <property type="entry name" value="ZN(II)2CYS6 TRANSCRIPTION FACTOR (EUROFUNG)"/>
    <property type="match status" value="1"/>
</dbReference>
<protein>
    <recommendedName>
        <fullName evidence="6">Zn(2)-C6 fungal-type domain-containing protein</fullName>
    </recommendedName>
</protein>
<dbReference type="SUPFAM" id="SSF57701">
    <property type="entry name" value="Zn2/Cys6 DNA-binding domain"/>
    <property type="match status" value="1"/>
</dbReference>
<dbReference type="Gene3D" id="4.10.240.10">
    <property type="entry name" value="Zn(2)-C6 fungal-type DNA-binding domain"/>
    <property type="match status" value="1"/>
</dbReference>
<dbReference type="GO" id="GO:0008270">
    <property type="term" value="F:zinc ion binding"/>
    <property type="evidence" value="ECO:0007669"/>
    <property type="project" value="InterPro"/>
</dbReference>
<evidence type="ECO:0000313" key="8">
    <source>
        <dbReference type="Proteomes" id="UP000256690"/>
    </source>
</evidence>
<organism evidence="7 8">
    <name type="scientific">Aspergillus mulundensis</name>
    <dbReference type="NCBI Taxonomy" id="1810919"/>
    <lineage>
        <taxon>Eukaryota</taxon>
        <taxon>Fungi</taxon>
        <taxon>Dikarya</taxon>
        <taxon>Ascomycota</taxon>
        <taxon>Pezizomycotina</taxon>
        <taxon>Eurotiomycetes</taxon>
        <taxon>Eurotiomycetidae</taxon>
        <taxon>Eurotiales</taxon>
        <taxon>Aspergillaceae</taxon>
        <taxon>Aspergillus</taxon>
        <taxon>Aspergillus subgen. Nidulantes</taxon>
    </lineage>
</organism>
<evidence type="ECO:0000256" key="2">
    <source>
        <dbReference type="ARBA" id="ARBA00023015"/>
    </source>
</evidence>
<dbReference type="GO" id="GO:0000976">
    <property type="term" value="F:transcription cis-regulatory region binding"/>
    <property type="evidence" value="ECO:0007669"/>
    <property type="project" value="TreeGrafter"/>
</dbReference>
<dbReference type="Pfam" id="PF00172">
    <property type="entry name" value="Zn_clus"/>
    <property type="match status" value="1"/>
</dbReference>
<keyword evidence="4" id="KW-0804">Transcription</keyword>
<evidence type="ECO:0000256" key="1">
    <source>
        <dbReference type="ARBA" id="ARBA00004123"/>
    </source>
</evidence>
<evidence type="ECO:0000256" key="3">
    <source>
        <dbReference type="ARBA" id="ARBA00023125"/>
    </source>
</evidence>
<comment type="caution">
    <text evidence="7">The sequence shown here is derived from an EMBL/GenBank/DDBJ whole genome shotgun (WGS) entry which is preliminary data.</text>
</comment>
<dbReference type="AlphaFoldDB" id="A0A3D8R404"/>
<dbReference type="GO" id="GO:0005634">
    <property type="term" value="C:nucleus"/>
    <property type="evidence" value="ECO:0007669"/>
    <property type="project" value="UniProtKB-SubCell"/>
</dbReference>
<evidence type="ECO:0000256" key="4">
    <source>
        <dbReference type="ARBA" id="ARBA00023163"/>
    </source>
</evidence>
<dbReference type="STRING" id="1810919.A0A3D8R404"/>
<dbReference type="InterPro" id="IPR001138">
    <property type="entry name" value="Zn2Cys6_DnaBD"/>
</dbReference>
<dbReference type="CDD" id="cd00067">
    <property type="entry name" value="GAL4"/>
    <property type="match status" value="1"/>
</dbReference>
<evidence type="ECO:0000256" key="5">
    <source>
        <dbReference type="ARBA" id="ARBA00023242"/>
    </source>
</evidence>
<dbReference type="GeneID" id="38118846"/>
<dbReference type="EMBL" id="PVWQ01000011">
    <property type="protein sequence ID" value="RDW68716.1"/>
    <property type="molecule type" value="Genomic_DNA"/>
</dbReference>
<name>A0A3D8R404_9EURO</name>
<keyword evidence="8" id="KW-1185">Reference proteome</keyword>
<dbReference type="Proteomes" id="UP000256690">
    <property type="component" value="Unassembled WGS sequence"/>
</dbReference>
<dbReference type="GO" id="GO:0045944">
    <property type="term" value="P:positive regulation of transcription by RNA polymerase II"/>
    <property type="evidence" value="ECO:0007669"/>
    <property type="project" value="TreeGrafter"/>
</dbReference>
<comment type="subcellular location">
    <subcellularLocation>
        <location evidence="1">Nucleus</location>
    </subcellularLocation>
</comment>